<evidence type="ECO:0000313" key="2">
    <source>
        <dbReference type="Proteomes" id="UP000217209"/>
    </source>
</evidence>
<dbReference type="InterPro" id="IPR010428">
    <property type="entry name" value="Zincin_1"/>
</dbReference>
<sequence>MAMMPVTQAEFEEMINDALDTIPEEFARHMTNMVVLARDFNYDNPTLLGLFEGVPLPEKQANHTGFLPDAVFVYKDALEAMCSNEEELRREVRVTVLHEVGHYFGLEEHELHELGWG</sequence>
<dbReference type="Pfam" id="PF06262">
    <property type="entry name" value="Zincin_1"/>
    <property type="match status" value="1"/>
</dbReference>
<proteinExistence type="predicted"/>
<dbReference type="SUPFAM" id="SSF55486">
    <property type="entry name" value="Metalloproteases ('zincins'), catalytic domain"/>
    <property type="match status" value="1"/>
</dbReference>
<reference evidence="1 2" key="1">
    <citation type="submission" date="2016-12" db="EMBL/GenBank/DDBJ databases">
        <authorList>
            <person name="Song W.-J."/>
            <person name="Kurnit D.M."/>
        </authorList>
    </citation>
    <scope>NUCLEOTIDE SEQUENCE [LARGE SCALE GENOMIC DNA]</scope>
    <source>
        <strain evidence="1 2">DSM 30827</strain>
    </source>
</reference>
<keyword evidence="2" id="KW-1185">Reference proteome</keyword>
<dbReference type="Gene3D" id="3.30.2010.20">
    <property type="match status" value="1"/>
</dbReference>
<dbReference type="CDD" id="cd12952">
    <property type="entry name" value="MMP_ACEL2062"/>
    <property type="match status" value="1"/>
</dbReference>
<name>A0A1Q2HZI9_9CORY</name>
<protein>
    <submittedName>
        <fullName evidence="1">Possibl zinc metallo-peptidase</fullName>
    </submittedName>
</protein>
<accession>A0A1Q2HZI9</accession>
<gene>
    <name evidence="1" type="ORF">CGLAU_11565</name>
</gene>
<dbReference type="Proteomes" id="UP000217209">
    <property type="component" value="Chromosome"/>
</dbReference>
<organism evidence="1 2">
    <name type="scientific">Corynebacterium glaucum</name>
    <dbReference type="NCBI Taxonomy" id="187491"/>
    <lineage>
        <taxon>Bacteria</taxon>
        <taxon>Bacillati</taxon>
        <taxon>Actinomycetota</taxon>
        <taxon>Actinomycetes</taxon>
        <taxon>Mycobacteriales</taxon>
        <taxon>Corynebacteriaceae</taxon>
        <taxon>Corynebacterium</taxon>
    </lineage>
</organism>
<dbReference type="AlphaFoldDB" id="A0A1Q2HZI9"/>
<dbReference type="EMBL" id="CP019688">
    <property type="protein sequence ID" value="AQQ16244.1"/>
    <property type="molecule type" value="Genomic_DNA"/>
</dbReference>
<dbReference type="KEGG" id="cgv:CGLAU_11565"/>
<dbReference type="InterPro" id="IPR038555">
    <property type="entry name" value="Zincin_1_sf"/>
</dbReference>
<evidence type="ECO:0000313" key="1">
    <source>
        <dbReference type="EMBL" id="AQQ16244.1"/>
    </source>
</evidence>